<evidence type="ECO:0000256" key="5">
    <source>
        <dbReference type="RuleBase" id="RU003582"/>
    </source>
</evidence>
<name>A0AAU7DFS1_9BACT</name>
<dbReference type="HAMAP" id="MF_01357">
    <property type="entry name" value="NDH1_NuoC"/>
    <property type="match status" value="1"/>
</dbReference>
<dbReference type="GO" id="GO:0050136">
    <property type="term" value="F:NADH dehydrogenase (quinone) (non-electrogenic) activity"/>
    <property type="evidence" value="ECO:0007669"/>
    <property type="project" value="UniProtKB-UniRule"/>
</dbReference>
<comment type="subcellular location">
    <subcellularLocation>
        <location evidence="3">Cell membrane</location>
        <topology evidence="3">Peripheral membrane protein</topology>
        <orientation evidence="3">Cytoplasmic side</orientation>
    </subcellularLocation>
</comment>
<proteinExistence type="inferred from homology"/>
<dbReference type="PANTHER" id="PTHR10884:SF14">
    <property type="entry name" value="NADH DEHYDROGENASE [UBIQUINONE] IRON-SULFUR PROTEIN 3, MITOCHONDRIAL"/>
    <property type="match status" value="1"/>
</dbReference>
<comment type="subunit">
    <text evidence="3">NDH-1 is composed of 14 different subunits. Subunits NuoB, C, D, E, F, and G constitute the peripheral sector of the complex.</text>
</comment>
<feature type="domain" description="NADH:ubiquinone oxidoreductase 30kDa subunit" evidence="6">
    <location>
        <begin position="48"/>
        <end position="167"/>
    </location>
</feature>
<dbReference type="AlphaFoldDB" id="A0AAU7DFS1"/>
<dbReference type="Pfam" id="PF00329">
    <property type="entry name" value="Complex1_30kDa"/>
    <property type="match status" value="1"/>
</dbReference>
<dbReference type="GO" id="GO:0048038">
    <property type="term" value="F:quinone binding"/>
    <property type="evidence" value="ECO:0007669"/>
    <property type="project" value="UniProtKB-KW"/>
</dbReference>
<dbReference type="PROSITE" id="PS00542">
    <property type="entry name" value="COMPLEX1_30K"/>
    <property type="match status" value="1"/>
</dbReference>
<dbReference type="InterPro" id="IPR037232">
    <property type="entry name" value="NADH_quin_OxRdtase_su_C/D-like"/>
</dbReference>
<dbReference type="PANTHER" id="PTHR10884">
    <property type="entry name" value="NADH DEHYDROGENASE UBIQUINONE IRON-SULFUR PROTEIN 3"/>
    <property type="match status" value="1"/>
</dbReference>
<dbReference type="GO" id="GO:0005886">
    <property type="term" value="C:plasma membrane"/>
    <property type="evidence" value="ECO:0007669"/>
    <property type="project" value="UniProtKB-SubCell"/>
</dbReference>
<comment type="function">
    <text evidence="3">NDH-1 shuttles electrons from NADH, via FMN and iron-sulfur (Fe-S) centers, to quinones in the respiratory chain. The immediate electron acceptor for the enzyme in this species is believed to be ubiquinone. Couples the redox reaction to proton translocation (for every two electrons transferred, four hydrogen ions are translocated across the cytoplasmic membrane), and thus conserves the redox energy in a proton gradient.</text>
</comment>
<evidence type="ECO:0000256" key="2">
    <source>
        <dbReference type="ARBA" id="ARBA00022448"/>
    </source>
</evidence>
<dbReference type="NCBIfam" id="TIGR01961">
    <property type="entry name" value="NuoC_fam"/>
    <property type="match status" value="1"/>
</dbReference>
<protein>
    <recommendedName>
        <fullName evidence="3">NADH-quinone oxidoreductase subunit C</fullName>
        <ecNumber evidence="3">7.1.1.-</ecNumber>
    </recommendedName>
    <alternativeName>
        <fullName evidence="3">NADH dehydrogenase I subunit C</fullName>
    </alternativeName>
    <alternativeName>
        <fullName evidence="3">NDH-1 subunit C</fullName>
    </alternativeName>
</protein>
<sequence>MAEAPKETLAGKQAVLEGLPDHPAVKALLAWNADAFTDALFDRGELTLTVTPEKICEAVTAVKNAGYNAFEDMTAVDWLPSEPRFQLSYHILSHQYKERIRLKTWLNSGDPAIESITSVWSGANYYEREVFDLFGIRFEGHPNLRRILMPDDWVGHPLRKDYPVEGYR</sequence>
<keyword evidence="2 3" id="KW-0813">Transport</keyword>
<dbReference type="EMBL" id="CP121196">
    <property type="protein sequence ID" value="XBH16182.1"/>
    <property type="molecule type" value="Genomic_DNA"/>
</dbReference>
<keyword evidence="3" id="KW-0830">Ubiquinone</keyword>
<dbReference type="SUPFAM" id="SSF143243">
    <property type="entry name" value="Nqo5-like"/>
    <property type="match status" value="1"/>
</dbReference>
<evidence type="ECO:0000259" key="6">
    <source>
        <dbReference type="Pfam" id="PF00329"/>
    </source>
</evidence>
<accession>A0AAU7DFS1</accession>
<reference evidence="7" key="1">
    <citation type="submission" date="2023-03" db="EMBL/GenBank/DDBJ databases">
        <title>Edaphobacter sp.</title>
        <authorList>
            <person name="Huber K.J."/>
            <person name="Papendorf J."/>
            <person name="Pilke C."/>
            <person name="Bunk B."/>
            <person name="Sproeer C."/>
            <person name="Pester M."/>
        </authorList>
    </citation>
    <scope>NUCLEOTIDE SEQUENCE</scope>
    <source>
        <strain evidence="7">DSM 110680</strain>
    </source>
</reference>
<dbReference type="Gene3D" id="3.30.460.80">
    <property type="entry name" value="NADH:ubiquinone oxidoreductase, 30kDa subunit"/>
    <property type="match status" value="1"/>
</dbReference>
<dbReference type="GO" id="GO:0008137">
    <property type="term" value="F:NADH dehydrogenase (ubiquinone) activity"/>
    <property type="evidence" value="ECO:0007669"/>
    <property type="project" value="InterPro"/>
</dbReference>
<dbReference type="InterPro" id="IPR010218">
    <property type="entry name" value="NADH_DH_suC"/>
</dbReference>
<evidence type="ECO:0000256" key="4">
    <source>
        <dbReference type="RuleBase" id="RU003456"/>
    </source>
</evidence>
<keyword evidence="3" id="KW-1003">Cell membrane</keyword>
<comment type="similarity">
    <text evidence="1 3 4">Belongs to the complex I 30 kDa subunit family.</text>
</comment>
<dbReference type="InterPro" id="IPR001268">
    <property type="entry name" value="NADH_UbQ_OxRdtase_30kDa_su"/>
</dbReference>
<keyword evidence="3 4" id="KW-0520">NAD</keyword>
<dbReference type="RefSeq" id="WP_348261409.1">
    <property type="nucleotide sequence ID" value="NZ_CP121196.1"/>
</dbReference>
<keyword evidence="3" id="KW-0472">Membrane</keyword>
<keyword evidence="3 5" id="KW-0874">Quinone</keyword>
<evidence type="ECO:0000256" key="3">
    <source>
        <dbReference type="HAMAP-Rule" id="MF_01357"/>
    </source>
</evidence>
<gene>
    <name evidence="3" type="primary">nuoC</name>
    <name evidence="7" type="ORF">P8935_16590</name>
</gene>
<dbReference type="InterPro" id="IPR020396">
    <property type="entry name" value="NADH_UbQ_OxRdtase_CS"/>
</dbReference>
<evidence type="ECO:0000313" key="7">
    <source>
        <dbReference type="EMBL" id="XBH16182.1"/>
    </source>
</evidence>
<keyword evidence="3 4" id="KW-1278">Translocase</keyword>
<organism evidence="7">
    <name type="scientific">Telmatobacter sp. DSM 110680</name>
    <dbReference type="NCBI Taxonomy" id="3036704"/>
    <lineage>
        <taxon>Bacteria</taxon>
        <taxon>Pseudomonadati</taxon>
        <taxon>Acidobacteriota</taxon>
        <taxon>Terriglobia</taxon>
        <taxon>Terriglobales</taxon>
        <taxon>Acidobacteriaceae</taxon>
        <taxon>Telmatobacter</taxon>
    </lineage>
</organism>
<dbReference type="EC" id="7.1.1.-" evidence="3"/>
<evidence type="ECO:0000256" key="1">
    <source>
        <dbReference type="ARBA" id="ARBA00007569"/>
    </source>
</evidence>
<comment type="catalytic activity">
    <reaction evidence="3 5">
        <text>a quinone + NADH + 5 H(+)(in) = a quinol + NAD(+) + 4 H(+)(out)</text>
        <dbReference type="Rhea" id="RHEA:57888"/>
        <dbReference type="ChEBI" id="CHEBI:15378"/>
        <dbReference type="ChEBI" id="CHEBI:24646"/>
        <dbReference type="ChEBI" id="CHEBI:57540"/>
        <dbReference type="ChEBI" id="CHEBI:57945"/>
        <dbReference type="ChEBI" id="CHEBI:132124"/>
    </reaction>
</comment>